<dbReference type="GO" id="GO:0016787">
    <property type="term" value="F:hydrolase activity"/>
    <property type="evidence" value="ECO:0007669"/>
    <property type="project" value="UniProtKB-KW"/>
</dbReference>
<reference evidence="5" key="1">
    <citation type="submission" date="2016-10" db="EMBL/GenBank/DDBJ databases">
        <authorList>
            <person name="Varghese N."/>
            <person name="Submissions S."/>
        </authorList>
    </citation>
    <scope>NUCLEOTIDE SEQUENCE [LARGE SCALE GENOMIC DNA]</scope>
    <source>
        <strain evidence="5">DSM 26348</strain>
    </source>
</reference>
<evidence type="ECO:0000256" key="1">
    <source>
        <dbReference type="ARBA" id="ARBA00022801"/>
    </source>
</evidence>
<keyword evidence="5" id="KW-1185">Reference proteome</keyword>
<evidence type="ECO:0000313" key="5">
    <source>
        <dbReference type="Proteomes" id="UP000199518"/>
    </source>
</evidence>
<organism evidence="4 5">
    <name type="scientific">Planctomicrobium piriforme</name>
    <dbReference type="NCBI Taxonomy" id="1576369"/>
    <lineage>
        <taxon>Bacteria</taxon>
        <taxon>Pseudomonadati</taxon>
        <taxon>Planctomycetota</taxon>
        <taxon>Planctomycetia</taxon>
        <taxon>Planctomycetales</taxon>
        <taxon>Planctomycetaceae</taxon>
        <taxon>Planctomicrobium</taxon>
    </lineage>
</organism>
<dbReference type="InterPro" id="IPR049492">
    <property type="entry name" value="BD-FAE-like_dom"/>
</dbReference>
<evidence type="ECO:0000256" key="2">
    <source>
        <dbReference type="SAM" id="SignalP"/>
    </source>
</evidence>
<evidence type="ECO:0000313" key="4">
    <source>
        <dbReference type="EMBL" id="SFI55923.1"/>
    </source>
</evidence>
<sequence>MTLAPSLFTAARMAVIALGLLLSVSDAACAQEPTQYRTIRDISYRDGTGLDDYAQSQCRLDLYVPEGKNDFATVIWFHGGGLTSGKREIPKRLMNQGLAIAAVSYRLSPHVTVSDCIDDAAAATAWVTKHIADYGGSDKKIIVSGHSAGGYLTAMIGLDKHWLQPYGVDPDTFAGLAPFSTQAITHFTARKEQGIGDKQPVIDKFAPLFHVRKDAPPILLLTGDREMEMLGRYEENAYFWRMLTLVGHLDVTLYEFDGYDHGGMADPGFPLLVKFVKRVTK</sequence>
<dbReference type="EMBL" id="FOQD01000010">
    <property type="protein sequence ID" value="SFI55923.1"/>
    <property type="molecule type" value="Genomic_DNA"/>
</dbReference>
<feature type="chain" id="PRO_5011716217" evidence="2">
    <location>
        <begin position="31"/>
        <end position="281"/>
    </location>
</feature>
<protein>
    <submittedName>
        <fullName evidence="4">Acetyl esterase/lipase</fullName>
    </submittedName>
</protein>
<dbReference type="Pfam" id="PF20434">
    <property type="entry name" value="BD-FAE"/>
    <property type="match status" value="1"/>
</dbReference>
<gene>
    <name evidence="4" type="ORF">SAMN05421753_11077</name>
</gene>
<dbReference type="InterPro" id="IPR029058">
    <property type="entry name" value="AB_hydrolase_fold"/>
</dbReference>
<proteinExistence type="predicted"/>
<evidence type="ECO:0000259" key="3">
    <source>
        <dbReference type="Pfam" id="PF20434"/>
    </source>
</evidence>
<accession>A0A1I3J6W4</accession>
<feature type="signal peptide" evidence="2">
    <location>
        <begin position="1"/>
        <end position="30"/>
    </location>
</feature>
<dbReference type="PANTHER" id="PTHR48081">
    <property type="entry name" value="AB HYDROLASE SUPERFAMILY PROTEIN C4A8.06C"/>
    <property type="match status" value="1"/>
</dbReference>
<dbReference type="PANTHER" id="PTHR48081:SF9">
    <property type="entry name" value="CARBOXYLESTERASE"/>
    <property type="match status" value="1"/>
</dbReference>
<feature type="domain" description="BD-FAE-like" evidence="3">
    <location>
        <begin position="60"/>
        <end position="161"/>
    </location>
</feature>
<dbReference type="InterPro" id="IPR050300">
    <property type="entry name" value="GDXG_lipolytic_enzyme"/>
</dbReference>
<keyword evidence="1" id="KW-0378">Hydrolase</keyword>
<keyword evidence="2" id="KW-0732">Signal</keyword>
<dbReference type="Gene3D" id="3.40.50.1820">
    <property type="entry name" value="alpha/beta hydrolase"/>
    <property type="match status" value="1"/>
</dbReference>
<dbReference type="STRING" id="1576369.SAMN05421753_11077"/>
<dbReference type="SUPFAM" id="SSF53474">
    <property type="entry name" value="alpha/beta-Hydrolases"/>
    <property type="match status" value="1"/>
</dbReference>
<name>A0A1I3J6W4_9PLAN</name>
<dbReference type="AlphaFoldDB" id="A0A1I3J6W4"/>
<dbReference type="Proteomes" id="UP000199518">
    <property type="component" value="Unassembled WGS sequence"/>
</dbReference>